<reference evidence="2" key="1">
    <citation type="submission" date="2017-09" db="EMBL/GenBank/DDBJ databases">
        <title>Depth-based differentiation of microbial function through sediment-hosted aquifers and enrichment of novel symbionts in the deep terrestrial subsurface.</title>
        <authorList>
            <person name="Probst A.J."/>
            <person name="Ladd B."/>
            <person name="Jarett J.K."/>
            <person name="Geller-Mcgrath D.E."/>
            <person name="Sieber C.M.K."/>
            <person name="Emerson J.B."/>
            <person name="Anantharaman K."/>
            <person name="Thomas B.C."/>
            <person name="Malmstrom R."/>
            <person name="Stieglmeier M."/>
            <person name="Klingl A."/>
            <person name="Woyke T."/>
            <person name="Ryan C.M."/>
            <person name="Banfield J.F."/>
        </authorList>
    </citation>
    <scope>NUCLEOTIDE SEQUENCE [LARGE SCALE GENOMIC DNA]</scope>
</reference>
<organism evidence="1 2">
    <name type="scientific">Candidatus Nealsonbacteria bacterium CG_4_9_14_3_um_filter_37_29</name>
    <dbReference type="NCBI Taxonomy" id="1974696"/>
    <lineage>
        <taxon>Bacteria</taxon>
        <taxon>Candidatus Nealsoniibacteriota</taxon>
    </lineage>
</organism>
<dbReference type="SUPFAM" id="SSF82549">
    <property type="entry name" value="DAK1/DegV-like"/>
    <property type="match status" value="1"/>
</dbReference>
<dbReference type="InterPro" id="IPR003797">
    <property type="entry name" value="DegV"/>
</dbReference>
<dbReference type="InterPro" id="IPR043168">
    <property type="entry name" value="DegV_C"/>
</dbReference>
<gene>
    <name evidence="1" type="ORF">CO146_01930</name>
</gene>
<feature type="non-terminal residue" evidence="1">
    <location>
        <position position="1"/>
    </location>
</feature>
<evidence type="ECO:0000313" key="1">
    <source>
        <dbReference type="EMBL" id="PJA83033.1"/>
    </source>
</evidence>
<accession>A0A2M7Z350</accession>
<dbReference type="EMBL" id="PFVS01000076">
    <property type="protein sequence ID" value="PJA83033.1"/>
    <property type="molecule type" value="Genomic_DNA"/>
</dbReference>
<dbReference type="Proteomes" id="UP000230178">
    <property type="component" value="Unassembled WGS sequence"/>
</dbReference>
<dbReference type="Gene3D" id="3.30.1180.10">
    <property type="match status" value="1"/>
</dbReference>
<sequence length="54" mass="5832">IRIIIGHADNPEGAEKLRQRLKEIKAEVPFISLASPVVCSHTGPGTLLAGWMPI</sequence>
<dbReference type="AlphaFoldDB" id="A0A2M7Z350"/>
<proteinExistence type="predicted"/>
<comment type="caution">
    <text evidence="1">The sequence shown here is derived from an EMBL/GenBank/DDBJ whole genome shotgun (WGS) entry which is preliminary data.</text>
</comment>
<evidence type="ECO:0000313" key="2">
    <source>
        <dbReference type="Proteomes" id="UP000230178"/>
    </source>
</evidence>
<dbReference type="PROSITE" id="PS51482">
    <property type="entry name" value="DEGV"/>
    <property type="match status" value="1"/>
</dbReference>
<name>A0A2M7Z350_9BACT</name>
<protein>
    <submittedName>
        <fullName evidence="1">DegV family protein</fullName>
    </submittedName>
</protein>